<accession>N6WAB1</accession>
<evidence type="ECO:0000313" key="1">
    <source>
        <dbReference type="EMBL" id="ENO17164.1"/>
    </source>
</evidence>
<evidence type="ECO:0000313" key="2">
    <source>
        <dbReference type="Proteomes" id="UP000013165"/>
    </source>
</evidence>
<dbReference type="HOGENOM" id="CLU_2155296_0_0_6"/>
<proteinExistence type="predicted"/>
<sequence>MRLVDGTTCWHRIVLVHKLFSKAVIFGSTQGRHTQIRLRTVSIVVTLSIFAQAKFWPSKSSEASTKTQQIDFGDARGGWIHLFRKSWGNLGEADDHHAGRPFNVSSVPHHL</sequence>
<keyword evidence="2" id="KW-1185">Reference proteome</keyword>
<organism evidence="1 2">
    <name type="scientific">Marinobacter nanhaiticus D15-8W</name>
    <dbReference type="NCBI Taxonomy" id="626887"/>
    <lineage>
        <taxon>Bacteria</taxon>
        <taxon>Pseudomonadati</taxon>
        <taxon>Pseudomonadota</taxon>
        <taxon>Gammaproteobacteria</taxon>
        <taxon>Pseudomonadales</taxon>
        <taxon>Marinobacteraceae</taxon>
        <taxon>Marinobacter</taxon>
    </lineage>
</organism>
<gene>
    <name evidence="1" type="ORF">J057_00824</name>
</gene>
<reference evidence="1 2" key="1">
    <citation type="journal article" date="2013" name="Genome Announc.">
        <title>Genome Sequence of the Polycyclic Aromatic Hydrocarbon-Degrading Bacterium Strain Marinobacter nanhaiticus D15-8WT.</title>
        <authorList>
            <person name="Cui Z."/>
            <person name="Gao W."/>
            <person name="Li Q."/>
            <person name="Xu G."/>
            <person name="Zheng L."/>
        </authorList>
    </citation>
    <scope>NUCLEOTIDE SEQUENCE [LARGE SCALE GENOMIC DNA]</scope>
    <source>
        <strain evidence="1 2">D15-8W</strain>
    </source>
</reference>
<dbReference type="EMBL" id="APLQ01000005">
    <property type="protein sequence ID" value="ENO17164.1"/>
    <property type="molecule type" value="Genomic_DNA"/>
</dbReference>
<dbReference type="STRING" id="626887.J057_00824"/>
<dbReference type="AlphaFoldDB" id="N6WAB1"/>
<dbReference type="Proteomes" id="UP000013165">
    <property type="component" value="Unassembled WGS sequence"/>
</dbReference>
<comment type="caution">
    <text evidence="1">The sequence shown here is derived from an EMBL/GenBank/DDBJ whole genome shotgun (WGS) entry which is preliminary data.</text>
</comment>
<name>N6WAB1_9GAMM</name>
<protein>
    <submittedName>
        <fullName evidence="1">Uncharacterized protein</fullName>
    </submittedName>
</protein>